<dbReference type="EMBL" id="SEOQ01001497">
    <property type="protein sequence ID" value="TFY51517.1"/>
    <property type="molecule type" value="Genomic_DNA"/>
</dbReference>
<sequence length="177" mass="19013">MGKLNASALTSNAHRPSSFFPPPTSHSPPFARFPPLSSPHLSPSRTADKLRYVACYVRLRSRAPAPLPCLHHFRPCSPATPLMLAPRALHSCPPADALPSTPLHAQHQYHPARAAPTLSLMRFAPTRSSMPAFSCQHPGCTAVLTDSHPDCAPSRSRSHAGVLPRELYAGALLPSVV</sequence>
<proteinExistence type="predicted"/>
<accession>A0A4Y9XQ76</accession>
<evidence type="ECO:0000313" key="2">
    <source>
        <dbReference type="EMBL" id="TFY51517.1"/>
    </source>
</evidence>
<reference evidence="2 3" key="1">
    <citation type="submission" date="2019-02" db="EMBL/GenBank/DDBJ databases">
        <title>Genome sequencing of the rare red list fungi Dentipellis fragilis.</title>
        <authorList>
            <person name="Buettner E."/>
            <person name="Kellner H."/>
        </authorList>
    </citation>
    <scope>NUCLEOTIDE SEQUENCE [LARGE SCALE GENOMIC DNA]</scope>
    <source>
        <strain evidence="2 3">DSM 105465</strain>
    </source>
</reference>
<dbReference type="AlphaFoldDB" id="A0A4Y9XQ76"/>
<keyword evidence="3" id="KW-1185">Reference proteome</keyword>
<feature type="compositionally biased region" description="Low complexity" evidence="1">
    <location>
        <begin position="27"/>
        <end position="44"/>
    </location>
</feature>
<gene>
    <name evidence="2" type="ORF">EVG20_g10965</name>
</gene>
<protein>
    <submittedName>
        <fullName evidence="2">Uncharacterized protein</fullName>
    </submittedName>
</protein>
<organism evidence="2 3">
    <name type="scientific">Dentipellis fragilis</name>
    <dbReference type="NCBI Taxonomy" id="205917"/>
    <lineage>
        <taxon>Eukaryota</taxon>
        <taxon>Fungi</taxon>
        <taxon>Dikarya</taxon>
        <taxon>Basidiomycota</taxon>
        <taxon>Agaricomycotina</taxon>
        <taxon>Agaricomycetes</taxon>
        <taxon>Russulales</taxon>
        <taxon>Hericiaceae</taxon>
        <taxon>Dentipellis</taxon>
    </lineage>
</organism>
<evidence type="ECO:0000313" key="3">
    <source>
        <dbReference type="Proteomes" id="UP000298327"/>
    </source>
</evidence>
<evidence type="ECO:0000256" key="1">
    <source>
        <dbReference type="SAM" id="MobiDB-lite"/>
    </source>
</evidence>
<feature type="region of interest" description="Disordered" evidence="1">
    <location>
        <begin position="1"/>
        <end position="44"/>
    </location>
</feature>
<dbReference type="Proteomes" id="UP000298327">
    <property type="component" value="Unassembled WGS sequence"/>
</dbReference>
<comment type="caution">
    <text evidence="2">The sequence shown here is derived from an EMBL/GenBank/DDBJ whole genome shotgun (WGS) entry which is preliminary data.</text>
</comment>
<name>A0A4Y9XQ76_9AGAM</name>